<organism evidence="1 2">
    <name type="scientific">Halomicronema hongdechloris C2206</name>
    <dbReference type="NCBI Taxonomy" id="1641165"/>
    <lineage>
        <taxon>Bacteria</taxon>
        <taxon>Bacillati</taxon>
        <taxon>Cyanobacteriota</taxon>
        <taxon>Cyanophyceae</taxon>
        <taxon>Nodosilineales</taxon>
        <taxon>Nodosilineaceae</taxon>
        <taxon>Halomicronema</taxon>
    </lineage>
</organism>
<proteinExistence type="predicted"/>
<dbReference type="RefSeq" id="WP_080805959.1">
    <property type="nucleotide sequence ID" value="NZ_CP021983.2"/>
</dbReference>
<evidence type="ECO:0000313" key="1">
    <source>
        <dbReference type="EMBL" id="ASC73406.1"/>
    </source>
</evidence>
<dbReference type="EMBL" id="CP021983">
    <property type="protein sequence ID" value="ASC73406.1"/>
    <property type="molecule type" value="Genomic_DNA"/>
</dbReference>
<protein>
    <submittedName>
        <fullName evidence="1">Uncharacterized protein</fullName>
    </submittedName>
</protein>
<dbReference type="Proteomes" id="UP000191901">
    <property type="component" value="Chromosome"/>
</dbReference>
<reference evidence="1 2" key="1">
    <citation type="journal article" date="2016" name="Biochim. Biophys. Acta">
        <title>Characterization of red-shifted phycobilisomes isolated from the chlorophyll f-containing cyanobacterium Halomicronema hongdechloris.</title>
        <authorList>
            <person name="Li Y."/>
            <person name="Lin Y."/>
            <person name="Garvey C.J."/>
            <person name="Birch D."/>
            <person name="Corkery R.W."/>
            <person name="Loughlin P.C."/>
            <person name="Scheer H."/>
            <person name="Willows R.D."/>
            <person name="Chen M."/>
        </authorList>
    </citation>
    <scope>NUCLEOTIDE SEQUENCE [LARGE SCALE GENOMIC DNA]</scope>
    <source>
        <strain evidence="1 2">C2206</strain>
    </source>
</reference>
<dbReference type="AlphaFoldDB" id="A0A1Z3HT16"/>
<evidence type="ECO:0000313" key="2">
    <source>
        <dbReference type="Proteomes" id="UP000191901"/>
    </source>
</evidence>
<sequence>MNSSDANVQFAICVSGEADGDIEAWKVYRVLPDENADAVGCLRIIDESGEDYLYTKEQFVFVDLPEEARSQLLAAIAQ</sequence>
<accession>A0A1Z3HT16</accession>
<dbReference type="OrthoDB" id="5569763at2"/>
<keyword evidence="2" id="KW-1185">Reference proteome</keyword>
<name>A0A1Z3HT16_9CYAN</name>
<dbReference type="STRING" id="1641165.XM38_03560"/>
<gene>
    <name evidence="1" type="ORF">XM38_043730</name>
</gene>
<dbReference type="KEGG" id="hhg:XM38_043730"/>